<name>A0A6S6SPM2_9BACT</name>
<dbReference type="Pfam" id="PF01784">
    <property type="entry name" value="DUF34_NIF3"/>
    <property type="match status" value="1"/>
</dbReference>
<dbReference type="SUPFAM" id="SSF102705">
    <property type="entry name" value="NIF3 (NGG1p interacting factor 3)-like"/>
    <property type="match status" value="1"/>
</dbReference>
<feature type="binding site" evidence="5">
    <location>
        <position position="63"/>
    </location>
    <ligand>
        <name>a divalent metal cation</name>
        <dbReference type="ChEBI" id="CHEBI:60240"/>
        <label>1</label>
    </ligand>
</feature>
<feature type="binding site" evidence="5">
    <location>
        <position position="207"/>
    </location>
    <ligand>
        <name>a divalent metal cation</name>
        <dbReference type="ChEBI" id="CHEBI:60240"/>
        <label>1</label>
    </ligand>
</feature>
<dbReference type="InterPro" id="IPR036069">
    <property type="entry name" value="DUF34/NIF3_sf"/>
</dbReference>
<organism evidence="6">
    <name type="scientific">uncultured Campylobacterales bacterium</name>
    <dbReference type="NCBI Taxonomy" id="352960"/>
    <lineage>
        <taxon>Bacteria</taxon>
        <taxon>Pseudomonadati</taxon>
        <taxon>Campylobacterota</taxon>
        <taxon>Epsilonproteobacteria</taxon>
        <taxon>Campylobacterales</taxon>
        <taxon>environmental samples</taxon>
    </lineage>
</organism>
<dbReference type="AlphaFoldDB" id="A0A6S6SPM2"/>
<feature type="binding site" evidence="5">
    <location>
        <position position="211"/>
    </location>
    <ligand>
        <name>a divalent metal cation</name>
        <dbReference type="ChEBI" id="CHEBI:60240"/>
        <label>1</label>
    </ligand>
</feature>
<evidence type="ECO:0000256" key="2">
    <source>
        <dbReference type="ARBA" id="ARBA00011643"/>
    </source>
</evidence>
<dbReference type="EMBL" id="CACVAW010000024">
    <property type="protein sequence ID" value="CAA6806990.1"/>
    <property type="molecule type" value="Genomic_DNA"/>
</dbReference>
<gene>
    <name evidence="6" type="ORF">HELGO_WM13863</name>
</gene>
<dbReference type="PANTHER" id="PTHR13799:SF14">
    <property type="entry name" value="GTP CYCLOHYDROLASE 1 TYPE 2 HOMOLOG"/>
    <property type="match status" value="1"/>
</dbReference>
<reference evidence="6" key="1">
    <citation type="submission" date="2020-01" db="EMBL/GenBank/DDBJ databases">
        <authorList>
            <person name="Meier V. D."/>
            <person name="Meier V D."/>
        </authorList>
    </citation>
    <scope>NUCLEOTIDE SEQUENCE</scope>
    <source>
        <strain evidence="6">HLG_WM_MAG_12</strain>
    </source>
</reference>
<evidence type="ECO:0000256" key="4">
    <source>
        <dbReference type="ARBA" id="ARBA00022723"/>
    </source>
</evidence>
<feature type="binding site" evidence="5">
    <location>
        <position position="62"/>
    </location>
    <ligand>
        <name>a divalent metal cation</name>
        <dbReference type="ChEBI" id="CHEBI:60240"/>
        <label>1</label>
    </ligand>
</feature>
<proteinExistence type="inferred from homology"/>
<dbReference type="FunFam" id="3.40.1390.30:FF:000001">
    <property type="entry name" value="GTP cyclohydrolase 1 type 2"/>
    <property type="match status" value="1"/>
</dbReference>
<dbReference type="NCBIfam" id="TIGR00486">
    <property type="entry name" value="YbgI_SA1388"/>
    <property type="match status" value="1"/>
</dbReference>
<comment type="similarity">
    <text evidence="1">Belongs to the GTP cyclohydrolase I type 2/NIF3 family.</text>
</comment>
<evidence type="ECO:0000256" key="5">
    <source>
        <dbReference type="PIRSR" id="PIRSR602678-1"/>
    </source>
</evidence>
<sequence>MKLAQIYKILNEISPFELQDSWDNSGLIVGSLSDEVDDIYLSLEIDSFNIKEFKNNSLVIVHHPLIFKGIKSIDDRYPNNLLRELIKKNISVIAMHTNFDKTHFTKYIVKNVLKKKLIKVEQDYLHYFEVDQEFDEFLDDVSRVFGLKYVKYTKSSEYIKTAVILNGSGGEFVSGISDADCYLTGDIKYHQGMEARSNTLSLIDIRHYESEKFFAGILYDELKNFGLKAIISDCKNPFEYKGVK</sequence>
<dbReference type="InterPro" id="IPR002678">
    <property type="entry name" value="DUF34/NIF3"/>
</dbReference>
<evidence type="ECO:0000313" key="6">
    <source>
        <dbReference type="EMBL" id="CAA6806990.1"/>
    </source>
</evidence>
<evidence type="ECO:0000256" key="3">
    <source>
        <dbReference type="ARBA" id="ARBA00022112"/>
    </source>
</evidence>
<keyword evidence="4 5" id="KW-0479">Metal-binding</keyword>
<dbReference type="Gene3D" id="3.40.1390.30">
    <property type="entry name" value="NIF3 (NGG1p interacting factor 3)-like"/>
    <property type="match status" value="2"/>
</dbReference>
<protein>
    <recommendedName>
        <fullName evidence="3">GTP cyclohydrolase 1 type 2 homolog</fullName>
    </recommendedName>
</protein>
<dbReference type="PANTHER" id="PTHR13799">
    <property type="entry name" value="NGG1 INTERACTING FACTOR 3"/>
    <property type="match status" value="1"/>
</dbReference>
<dbReference type="GO" id="GO:0046872">
    <property type="term" value="F:metal ion binding"/>
    <property type="evidence" value="ECO:0007669"/>
    <property type="project" value="UniProtKB-KW"/>
</dbReference>
<comment type="subunit">
    <text evidence="2">Homohexamer.</text>
</comment>
<dbReference type="GO" id="GO:0005737">
    <property type="term" value="C:cytoplasm"/>
    <property type="evidence" value="ECO:0007669"/>
    <property type="project" value="TreeGrafter"/>
</dbReference>
<evidence type="ECO:0000256" key="1">
    <source>
        <dbReference type="ARBA" id="ARBA00006964"/>
    </source>
</evidence>
<feature type="binding site" evidence="5">
    <location>
        <position position="100"/>
    </location>
    <ligand>
        <name>a divalent metal cation</name>
        <dbReference type="ChEBI" id="CHEBI:60240"/>
        <label>1</label>
    </ligand>
</feature>
<accession>A0A6S6SPM2</accession>